<dbReference type="InterPro" id="IPR011611">
    <property type="entry name" value="PfkB_dom"/>
</dbReference>
<protein>
    <recommendedName>
        <fullName evidence="3">Carbohydrate kinase PfkB domain-containing protein</fullName>
    </recommendedName>
</protein>
<dbReference type="RefSeq" id="WP_161837750.1">
    <property type="nucleotide sequence ID" value="NZ_CP048000.1"/>
</dbReference>
<dbReference type="Gene3D" id="3.40.1190.20">
    <property type="match status" value="1"/>
</dbReference>
<evidence type="ECO:0000313" key="4">
    <source>
        <dbReference type="EMBL" id="QHQ60922.1"/>
    </source>
</evidence>
<accession>A0A6P1TLB7</accession>
<dbReference type="KEGG" id="anr:Ana3638_09200"/>
<dbReference type="EMBL" id="CP048000">
    <property type="protein sequence ID" value="QHQ60922.1"/>
    <property type="molecule type" value="Genomic_DNA"/>
</dbReference>
<proteinExistence type="predicted"/>
<evidence type="ECO:0000256" key="1">
    <source>
        <dbReference type="ARBA" id="ARBA00022679"/>
    </source>
</evidence>
<name>A0A6P1TLB7_9FIRM</name>
<evidence type="ECO:0000259" key="3">
    <source>
        <dbReference type="Pfam" id="PF00294"/>
    </source>
</evidence>
<keyword evidence="2" id="KW-0418">Kinase</keyword>
<keyword evidence="1" id="KW-0808">Transferase</keyword>
<evidence type="ECO:0000256" key="2">
    <source>
        <dbReference type="ARBA" id="ARBA00022777"/>
    </source>
</evidence>
<sequence length="308" mass="33654">MDVIGLGTLAMDILRKVDKLPGEDSFCIVENTAYAPGGSGTNVIVQMARLGAKCGYVGKVSDDKIGEEIIVNLKQEGVDTSFMVIKKGGTTLHTEIVIDRAGKKFILLNLGDVFHTLGVDEVNTEAIQTAAVFYTDLLPFEPAVKGLKTAKESGRKTAFNMQTGLDTMKGFGISKEDIFNVLPYTDVFAPCQEGLYALTDTTDLEECRKRLRKYCSGVLLFTLGSKGSVAYDKEDNRYEIPCRKINCVDTTGAGDSYLGSFLYSYFLKKDSLENSMKLATDCAAYTCTGIGARYSPTVEQIKNFVKLD</sequence>
<dbReference type="PRINTS" id="PR00990">
    <property type="entry name" value="RIBOKINASE"/>
</dbReference>
<dbReference type="Proteomes" id="UP000464314">
    <property type="component" value="Chromosome"/>
</dbReference>
<dbReference type="InterPro" id="IPR002139">
    <property type="entry name" value="Ribo/fructo_kinase"/>
</dbReference>
<organism evidence="4 5">
    <name type="scientific">Anaerocolumna sedimenticola</name>
    <dbReference type="NCBI Taxonomy" id="2696063"/>
    <lineage>
        <taxon>Bacteria</taxon>
        <taxon>Bacillati</taxon>
        <taxon>Bacillota</taxon>
        <taxon>Clostridia</taxon>
        <taxon>Lachnospirales</taxon>
        <taxon>Lachnospiraceae</taxon>
        <taxon>Anaerocolumna</taxon>
    </lineage>
</organism>
<dbReference type="Pfam" id="PF00294">
    <property type="entry name" value="PfkB"/>
    <property type="match status" value="1"/>
</dbReference>
<dbReference type="PANTHER" id="PTHR10584:SF166">
    <property type="entry name" value="RIBOKINASE"/>
    <property type="match status" value="1"/>
</dbReference>
<reference evidence="4 5" key="1">
    <citation type="submission" date="2020-01" db="EMBL/GenBank/DDBJ databases">
        <title>Genome analysis of Anaerocolumna sp. CBA3638.</title>
        <authorList>
            <person name="Kim J."/>
            <person name="Roh S.W."/>
        </authorList>
    </citation>
    <scope>NUCLEOTIDE SEQUENCE [LARGE SCALE GENOMIC DNA]</scope>
    <source>
        <strain evidence="4 5">CBA3638</strain>
    </source>
</reference>
<dbReference type="SUPFAM" id="SSF53613">
    <property type="entry name" value="Ribokinase-like"/>
    <property type="match status" value="1"/>
</dbReference>
<keyword evidence="5" id="KW-1185">Reference proteome</keyword>
<dbReference type="GO" id="GO:0006796">
    <property type="term" value="P:phosphate-containing compound metabolic process"/>
    <property type="evidence" value="ECO:0007669"/>
    <property type="project" value="UniProtKB-ARBA"/>
</dbReference>
<dbReference type="AlphaFoldDB" id="A0A6P1TLB7"/>
<feature type="domain" description="Carbohydrate kinase PfkB" evidence="3">
    <location>
        <begin position="6"/>
        <end position="295"/>
    </location>
</feature>
<evidence type="ECO:0000313" key="5">
    <source>
        <dbReference type="Proteomes" id="UP000464314"/>
    </source>
</evidence>
<dbReference type="InterPro" id="IPR029056">
    <property type="entry name" value="Ribokinase-like"/>
</dbReference>
<dbReference type="PANTHER" id="PTHR10584">
    <property type="entry name" value="SUGAR KINASE"/>
    <property type="match status" value="1"/>
</dbReference>
<dbReference type="GO" id="GO:0016301">
    <property type="term" value="F:kinase activity"/>
    <property type="evidence" value="ECO:0007669"/>
    <property type="project" value="UniProtKB-KW"/>
</dbReference>
<gene>
    <name evidence="4" type="ORF">Ana3638_09200</name>
</gene>